<evidence type="ECO:0000313" key="2">
    <source>
        <dbReference type="Proteomes" id="UP000468443"/>
    </source>
</evidence>
<dbReference type="EMBL" id="JAABOP010000005">
    <property type="protein sequence ID" value="NER11622.1"/>
    <property type="molecule type" value="Genomic_DNA"/>
</dbReference>
<protein>
    <submittedName>
        <fullName evidence="1">Uncharacterized protein</fullName>
    </submittedName>
</protein>
<gene>
    <name evidence="1" type="ORF">GWK09_13905</name>
</gene>
<dbReference type="AlphaFoldDB" id="A0A6P0UG71"/>
<sequence length="332" mass="34847">MRIGFKNLFTSILAMTWFGIQVYAQNLPPVASDDLYTTGFNNQLITDASIGVLSNDTDNGGVGSLWVVSTPVVGPASGTLVLAADGSFVYTPNTGFVGQDQFTYRVCDDGLPSTVVSRFDFNSTPLTQASVGPNATSINPNAAQNGCGIYLASGSGGSAGLDVVVPNTGGIFNFTSFTASFEYRDQESTADIVTAGNFRIYHITGNQLGISISVINGATGLPQTFIQNLGNFLPGSNPYSIFYDERTGSIEYTANGSVSTFALAPPNSPLNTSLASGLTLGRFMDGSGSTTPSLCSMEFTDNSILCDEAVATLNVHATVITNRRITYRVGID</sequence>
<dbReference type="RefSeq" id="WP_163694073.1">
    <property type="nucleotide sequence ID" value="NZ_FXTW01000003.1"/>
</dbReference>
<keyword evidence="2" id="KW-1185">Reference proteome</keyword>
<dbReference type="Pfam" id="PF17963">
    <property type="entry name" value="Big_9"/>
    <property type="match status" value="1"/>
</dbReference>
<proteinExistence type="predicted"/>
<dbReference type="Proteomes" id="UP000468443">
    <property type="component" value="Unassembled WGS sequence"/>
</dbReference>
<accession>A0A6P0UG71</accession>
<dbReference type="Gene3D" id="2.60.40.3440">
    <property type="match status" value="1"/>
</dbReference>
<comment type="caution">
    <text evidence="1">The sequence shown here is derived from an EMBL/GenBank/DDBJ whole genome shotgun (WGS) entry which is preliminary data.</text>
</comment>
<name>A0A6P0UG71_9FLAO</name>
<reference evidence="1 2" key="1">
    <citation type="submission" date="2020-01" db="EMBL/GenBank/DDBJ databases">
        <title>Muriicola jejuensis KCTC 22299.</title>
        <authorList>
            <person name="Wang G."/>
        </authorList>
    </citation>
    <scope>NUCLEOTIDE SEQUENCE [LARGE SCALE GENOMIC DNA]</scope>
    <source>
        <strain evidence="1 2">KCTC 22299</strain>
    </source>
</reference>
<organism evidence="1 2">
    <name type="scientific">Muriicola jejuensis</name>
    <dbReference type="NCBI Taxonomy" id="504488"/>
    <lineage>
        <taxon>Bacteria</taxon>
        <taxon>Pseudomonadati</taxon>
        <taxon>Bacteroidota</taxon>
        <taxon>Flavobacteriia</taxon>
        <taxon>Flavobacteriales</taxon>
        <taxon>Flavobacteriaceae</taxon>
        <taxon>Muriicola</taxon>
    </lineage>
</organism>
<evidence type="ECO:0000313" key="1">
    <source>
        <dbReference type="EMBL" id="NER11622.1"/>
    </source>
</evidence>